<proteinExistence type="inferred from homology"/>
<dbReference type="InterPro" id="IPR011344">
    <property type="entry name" value="ssDNA-bd"/>
</dbReference>
<organism evidence="4 5">
    <name type="scientific">Planktothrix paucivesiculata PCC 9631</name>
    <dbReference type="NCBI Taxonomy" id="671071"/>
    <lineage>
        <taxon>Bacteria</taxon>
        <taxon>Bacillati</taxon>
        <taxon>Cyanobacteriota</taxon>
        <taxon>Cyanophyceae</taxon>
        <taxon>Oscillatoriophycideae</taxon>
        <taxon>Oscillatoriales</taxon>
        <taxon>Microcoleaceae</taxon>
        <taxon>Planktothrix</taxon>
    </lineage>
</organism>
<sequence>MILVFDPRSEEPRYPLFHHYFLMNLNIVTLVGRAGGDPEVKYFETGSVVCNLTLAVNRRSRKTDQPDWFNLEIWGKTAEVAANYVRKGSLIGIKGVLKFEYWQDRSTGTQRSKPVIRVDELDLLGSKRDSDEGAPRNNYDEF</sequence>
<dbReference type="InterPro" id="IPR012340">
    <property type="entry name" value="NA-bd_OB-fold"/>
</dbReference>
<name>A0A7Z9BSJ9_9CYAN</name>
<dbReference type="SUPFAM" id="SSF50249">
    <property type="entry name" value="Nucleic acid-binding proteins"/>
    <property type="match status" value="1"/>
</dbReference>
<dbReference type="Pfam" id="PF00436">
    <property type="entry name" value="SSB"/>
    <property type="match status" value="1"/>
</dbReference>
<dbReference type="PROSITE" id="PS50935">
    <property type="entry name" value="SSB"/>
    <property type="match status" value="1"/>
</dbReference>
<dbReference type="Gene3D" id="2.40.50.140">
    <property type="entry name" value="Nucleic acid-binding proteins"/>
    <property type="match status" value="1"/>
</dbReference>
<dbReference type="NCBIfam" id="NF005674">
    <property type="entry name" value="PRK07459.1"/>
    <property type="match status" value="1"/>
</dbReference>
<dbReference type="CDD" id="cd04496">
    <property type="entry name" value="SSB_OBF"/>
    <property type="match status" value="1"/>
</dbReference>
<evidence type="ECO:0000313" key="5">
    <source>
        <dbReference type="Proteomes" id="UP000182190"/>
    </source>
</evidence>
<dbReference type="NCBIfam" id="TIGR00621">
    <property type="entry name" value="ssb"/>
    <property type="match status" value="1"/>
</dbReference>
<accession>A0A7Z9BSJ9</accession>
<protein>
    <recommendedName>
        <fullName evidence="2 3">Single-stranded DNA-binding protein</fullName>
        <shortName evidence="2">SSB</shortName>
    </recommendedName>
</protein>
<dbReference type="InterPro" id="IPR000424">
    <property type="entry name" value="Primosome_PriB/ssb"/>
</dbReference>
<comment type="subunit">
    <text evidence="2">Homotetramer.</text>
</comment>
<evidence type="ECO:0000256" key="3">
    <source>
        <dbReference type="RuleBase" id="RU000524"/>
    </source>
</evidence>
<evidence type="ECO:0000313" key="4">
    <source>
        <dbReference type="EMBL" id="VXD21974.1"/>
    </source>
</evidence>
<keyword evidence="5" id="KW-1185">Reference proteome</keyword>
<dbReference type="GO" id="GO:0003697">
    <property type="term" value="F:single-stranded DNA binding"/>
    <property type="evidence" value="ECO:0007669"/>
    <property type="project" value="UniProtKB-UniRule"/>
</dbReference>
<dbReference type="PANTHER" id="PTHR10302">
    <property type="entry name" value="SINGLE-STRANDED DNA-BINDING PROTEIN"/>
    <property type="match status" value="1"/>
</dbReference>
<comment type="caution">
    <text evidence="4">The sequence shown here is derived from an EMBL/GenBank/DDBJ whole genome shotgun (WGS) entry which is preliminary data.</text>
</comment>
<dbReference type="HAMAP" id="MF_00984">
    <property type="entry name" value="SSB"/>
    <property type="match status" value="1"/>
</dbReference>
<dbReference type="PANTHER" id="PTHR10302:SF0">
    <property type="entry name" value="SINGLE-STRANDED DNA-BINDING PROTEIN, MITOCHONDRIAL"/>
    <property type="match status" value="1"/>
</dbReference>
<keyword evidence="1 2" id="KW-0238">DNA-binding</keyword>
<gene>
    <name evidence="4" type="primary">ssb</name>
    <name evidence="4" type="ORF">PL9631_600050</name>
</gene>
<evidence type="ECO:0000256" key="2">
    <source>
        <dbReference type="HAMAP-Rule" id="MF_00984"/>
    </source>
</evidence>
<dbReference type="GO" id="GO:0006260">
    <property type="term" value="P:DNA replication"/>
    <property type="evidence" value="ECO:0007669"/>
    <property type="project" value="InterPro"/>
</dbReference>
<reference evidence="4" key="1">
    <citation type="submission" date="2019-10" db="EMBL/GenBank/DDBJ databases">
        <authorList>
            <consortium name="Genoscope - CEA"/>
            <person name="William W."/>
        </authorList>
    </citation>
    <scope>NUCLEOTIDE SEQUENCE [LARGE SCALE GENOMIC DNA]</scope>
    <source>
        <strain evidence="4">BBR_PRJEB10994</strain>
    </source>
</reference>
<dbReference type="Proteomes" id="UP000182190">
    <property type="component" value="Unassembled WGS sequence"/>
</dbReference>
<dbReference type="EMBL" id="CZCS02000202">
    <property type="protein sequence ID" value="VXD21974.1"/>
    <property type="molecule type" value="Genomic_DNA"/>
</dbReference>
<dbReference type="GO" id="GO:0009295">
    <property type="term" value="C:nucleoid"/>
    <property type="evidence" value="ECO:0007669"/>
    <property type="project" value="TreeGrafter"/>
</dbReference>
<evidence type="ECO:0000256" key="1">
    <source>
        <dbReference type="ARBA" id="ARBA00023125"/>
    </source>
</evidence>
<comment type="caution">
    <text evidence="2">Lacks conserved residue(s) required for the propagation of feature annotation.</text>
</comment>
<dbReference type="AlphaFoldDB" id="A0A7Z9BSJ9"/>